<keyword evidence="3" id="KW-1185">Reference proteome</keyword>
<proteinExistence type="predicted"/>
<feature type="region of interest" description="Disordered" evidence="1">
    <location>
        <begin position="1"/>
        <end position="25"/>
    </location>
</feature>
<evidence type="ECO:0000313" key="3">
    <source>
        <dbReference type="Proteomes" id="UP001055712"/>
    </source>
</evidence>
<dbReference type="EMBL" id="SIDB01000012">
    <property type="protein sequence ID" value="KAI3425273.1"/>
    <property type="molecule type" value="Genomic_DNA"/>
</dbReference>
<feature type="region of interest" description="Disordered" evidence="1">
    <location>
        <begin position="90"/>
        <end position="154"/>
    </location>
</feature>
<comment type="caution">
    <text evidence="2">The sequence shown here is derived from an EMBL/GenBank/DDBJ whole genome shotgun (WGS) entry which is preliminary data.</text>
</comment>
<reference evidence="2" key="1">
    <citation type="journal article" date="2019" name="Plant J.">
        <title>Chlorella vulgaris genome assembly and annotation reveals the molecular basis for metabolic acclimation to high light conditions.</title>
        <authorList>
            <person name="Cecchin M."/>
            <person name="Marcolungo L."/>
            <person name="Rossato M."/>
            <person name="Girolomoni L."/>
            <person name="Cosentino E."/>
            <person name="Cuine S."/>
            <person name="Li-Beisson Y."/>
            <person name="Delledonne M."/>
            <person name="Ballottari M."/>
        </authorList>
    </citation>
    <scope>NUCLEOTIDE SEQUENCE</scope>
    <source>
        <strain evidence="2">211/11P</strain>
    </source>
</reference>
<evidence type="ECO:0000256" key="1">
    <source>
        <dbReference type="SAM" id="MobiDB-lite"/>
    </source>
</evidence>
<dbReference type="AlphaFoldDB" id="A0A9D4YTF8"/>
<feature type="compositionally biased region" description="Pro residues" evidence="1">
    <location>
        <begin position="100"/>
        <end position="111"/>
    </location>
</feature>
<dbReference type="Proteomes" id="UP001055712">
    <property type="component" value="Unassembled WGS sequence"/>
</dbReference>
<name>A0A9D4YTF8_CHLVU</name>
<accession>A0A9D4YTF8</accession>
<gene>
    <name evidence="2" type="ORF">D9Q98_009040</name>
</gene>
<organism evidence="2 3">
    <name type="scientific">Chlorella vulgaris</name>
    <name type="common">Green alga</name>
    <dbReference type="NCBI Taxonomy" id="3077"/>
    <lineage>
        <taxon>Eukaryota</taxon>
        <taxon>Viridiplantae</taxon>
        <taxon>Chlorophyta</taxon>
        <taxon>core chlorophytes</taxon>
        <taxon>Trebouxiophyceae</taxon>
        <taxon>Chlorellales</taxon>
        <taxon>Chlorellaceae</taxon>
        <taxon>Chlorella clade</taxon>
        <taxon>Chlorella</taxon>
    </lineage>
</organism>
<protein>
    <submittedName>
        <fullName evidence="2">Uncharacterized protein</fullName>
    </submittedName>
</protein>
<evidence type="ECO:0000313" key="2">
    <source>
        <dbReference type="EMBL" id="KAI3425273.1"/>
    </source>
</evidence>
<reference evidence="2" key="2">
    <citation type="submission" date="2020-11" db="EMBL/GenBank/DDBJ databases">
        <authorList>
            <person name="Cecchin M."/>
            <person name="Marcolungo L."/>
            <person name="Rossato M."/>
            <person name="Girolomoni L."/>
            <person name="Cosentino E."/>
            <person name="Cuine S."/>
            <person name="Li-Beisson Y."/>
            <person name="Delledonne M."/>
            <person name="Ballottari M."/>
        </authorList>
    </citation>
    <scope>NUCLEOTIDE SEQUENCE</scope>
    <source>
        <strain evidence="2">211/11P</strain>
        <tissue evidence="2">Whole cell</tissue>
    </source>
</reference>
<sequence length="179" mass="18605">MDADTATDLAQEQQLEKADDQQPLLRTALPRRAPVERSTAGQDCQAAADGLDAAHCPSADSCGGAGGCPAPGNCGVALEHHTACSDGCLEAQDSDLHTPPSSPKALVPPPAPKRRGSLPPAPAMPGDVLAAMRQRGSSEWQSALDRQWADDGDRAQSVLQQAHAWLAGIAPSNRQRPPP</sequence>